<evidence type="ECO:0000313" key="2">
    <source>
        <dbReference type="EMBL" id="EQD39563.1"/>
    </source>
</evidence>
<reference evidence="2" key="2">
    <citation type="journal article" date="2014" name="ISME J.">
        <title>Microbial stratification in low pH oxic and suboxic macroscopic growths along an acid mine drainage.</title>
        <authorList>
            <person name="Mendez-Garcia C."/>
            <person name="Mesa V."/>
            <person name="Sprenger R.R."/>
            <person name="Richter M."/>
            <person name="Diez M.S."/>
            <person name="Solano J."/>
            <person name="Bargiela R."/>
            <person name="Golyshina O.V."/>
            <person name="Manteca A."/>
            <person name="Ramos J.L."/>
            <person name="Gallego J.R."/>
            <person name="Llorente I."/>
            <person name="Martins Dos Santos V.A."/>
            <person name="Jensen O.N."/>
            <person name="Pelaez A.I."/>
            <person name="Sanchez J."/>
            <person name="Ferrer M."/>
        </authorList>
    </citation>
    <scope>NUCLEOTIDE SEQUENCE</scope>
</reference>
<gene>
    <name evidence="2" type="ORF">B1B_15301</name>
</gene>
<dbReference type="EMBL" id="AUZY01010174">
    <property type="protein sequence ID" value="EQD39563.1"/>
    <property type="molecule type" value="Genomic_DNA"/>
</dbReference>
<name>T0Z2U2_9ZZZZ</name>
<feature type="region of interest" description="Disordered" evidence="1">
    <location>
        <begin position="1"/>
        <end position="32"/>
    </location>
</feature>
<evidence type="ECO:0000256" key="1">
    <source>
        <dbReference type="SAM" id="MobiDB-lite"/>
    </source>
</evidence>
<accession>T0Z2U2</accession>
<feature type="non-terminal residue" evidence="2">
    <location>
        <position position="52"/>
    </location>
</feature>
<protein>
    <submittedName>
        <fullName evidence="2">Uncharacterized protein</fullName>
    </submittedName>
</protein>
<sequence length="52" mass="5814">MTFETFDPRPNAGSSGCSKEDRVEPTNDQDPSYYHRVVDCQWACPAHTNVPG</sequence>
<organism evidence="2">
    <name type="scientific">mine drainage metagenome</name>
    <dbReference type="NCBI Taxonomy" id="410659"/>
    <lineage>
        <taxon>unclassified sequences</taxon>
        <taxon>metagenomes</taxon>
        <taxon>ecological metagenomes</taxon>
    </lineage>
</organism>
<reference evidence="2" key="1">
    <citation type="submission" date="2013-08" db="EMBL/GenBank/DDBJ databases">
        <authorList>
            <person name="Mendez C."/>
            <person name="Richter M."/>
            <person name="Ferrer M."/>
            <person name="Sanchez J."/>
        </authorList>
    </citation>
    <scope>NUCLEOTIDE SEQUENCE</scope>
</reference>
<proteinExistence type="predicted"/>
<dbReference type="AlphaFoldDB" id="T0Z2U2"/>
<comment type="caution">
    <text evidence="2">The sequence shown here is derived from an EMBL/GenBank/DDBJ whole genome shotgun (WGS) entry which is preliminary data.</text>
</comment>